<dbReference type="Proteomes" id="UP000475214">
    <property type="component" value="Unassembled WGS sequence"/>
</dbReference>
<organism evidence="2 3">
    <name type="scientific">Phytoactinopolyspora halotolerans</name>
    <dbReference type="NCBI Taxonomy" id="1981512"/>
    <lineage>
        <taxon>Bacteria</taxon>
        <taxon>Bacillati</taxon>
        <taxon>Actinomycetota</taxon>
        <taxon>Actinomycetes</taxon>
        <taxon>Jiangellales</taxon>
        <taxon>Jiangellaceae</taxon>
        <taxon>Phytoactinopolyspora</taxon>
    </lineage>
</organism>
<dbReference type="InterPro" id="IPR041657">
    <property type="entry name" value="HTH_17"/>
</dbReference>
<accession>A0A6L9SHQ0</accession>
<feature type="domain" description="Helix-turn-helix" evidence="1">
    <location>
        <begin position="12"/>
        <end position="62"/>
    </location>
</feature>
<dbReference type="Pfam" id="PF12728">
    <property type="entry name" value="HTH_17"/>
    <property type="match status" value="1"/>
</dbReference>
<dbReference type="EMBL" id="JAAGOA010000026">
    <property type="protein sequence ID" value="NEE03841.1"/>
    <property type="molecule type" value="Genomic_DNA"/>
</dbReference>
<dbReference type="AlphaFoldDB" id="A0A6L9SHQ0"/>
<evidence type="ECO:0000313" key="2">
    <source>
        <dbReference type="EMBL" id="NEE03841.1"/>
    </source>
</evidence>
<reference evidence="2 3" key="1">
    <citation type="submission" date="2020-02" db="EMBL/GenBank/DDBJ databases">
        <authorList>
            <person name="Li X.-J."/>
            <person name="Han X.-M."/>
        </authorList>
    </citation>
    <scope>NUCLEOTIDE SEQUENCE [LARGE SCALE GENOMIC DNA]</scope>
    <source>
        <strain evidence="2 3">CCTCC AB 2017055</strain>
    </source>
</reference>
<evidence type="ECO:0000259" key="1">
    <source>
        <dbReference type="Pfam" id="PF12728"/>
    </source>
</evidence>
<comment type="caution">
    <text evidence="2">The sequence shown here is derived from an EMBL/GenBank/DDBJ whole genome shotgun (WGS) entry which is preliminary data.</text>
</comment>
<dbReference type="InterPro" id="IPR009061">
    <property type="entry name" value="DNA-bd_dom_put_sf"/>
</dbReference>
<protein>
    <submittedName>
        <fullName evidence="2">Helix-turn-helix domain-containing protein</fullName>
    </submittedName>
</protein>
<evidence type="ECO:0000313" key="3">
    <source>
        <dbReference type="Proteomes" id="UP000475214"/>
    </source>
</evidence>
<sequence length="68" mass="7791">MSAYDSADGHAYLTTTEVAELLRTPVETIRYWRHVGKGPRSFKIGRRVLYAHHDVQAFVDQARNSDTQ</sequence>
<name>A0A6L9SHQ0_9ACTN</name>
<proteinExistence type="predicted"/>
<keyword evidence="3" id="KW-1185">Reference proteome</keyword>
<dbReference type="SUPFAM" id="SSF46955">
    <property type="entry name" value="Putative DNA-binding domain"/>
    <property type="match status" value="1"/>
</dbReference>
<gene>
    <name evidence="2" type="ORF">G1H10_27095</name>
</gene>